<dbReference type="InterPro" id="IPR027417">
    <property type="entry name" value="P-loop_NTPase"/>
</dbReference>
<dbReference type="Proteomes" id="UP000266391">
    <property type="component" value="Unassembled WGS sequence"/>
</dbReference>
<evidence type="ECO:0000313" key="4">
    <source>
        <dbReference type="EMBL" id="RGQ48725.1"/>
    </source>
</evidence>
<dbReference type="SUPFAM" id="SSF52540">
    <property type="entry name" value="P-loop containing nucleoside triphosphate hydrolases"/>
    <property type="match status" value="1"/>
</dbReference>
<evidence type="ECO:0000313" key="7">
    <source>
        <dbReference type="EMBL" id="RHD03564.1"/>
    </source>
</evidence>
<evidence type="ECO:0000313" key="10">
    <source>
        <dbReference type="Proteomes" id="UP000095453"/>
    </source>
</evidence>
<dbReference type="EMBL" id="QRTF01000018">
    <property type="protein sequence ID" value="RGQ48725.1"/>
    <property type="molecule type" value="Genomic_DNA"/>
</dbReference>
<keyword evidence="4" id="KW-0547">Nucleotide-binding</keyword>
<dbReference type="Proteomes" id="UP000283492">
    <property type="component" value="Unassembled WGS sequence"/>
</dbReference>
<dbReference type="EMBL" id="QSKW01000014">
    <property type="protein sequence ID" value="RHE97060.1"/>
    <property type="molecule type" value="Genomic_DNA"/>
</dbReference>
<protein>
    <submittedName>
        <fullName evidence="4">ATP-binding protein</fullName>
    </submittedName>
    <submittedName>
        <fullName evidence="3">Predicted ATPase (AAA+ superfamily)</fullName>
    </submittedName>
</protein>
<dbReference type="AlphaFoldDB" id="A0A0M6WVF7"/>
<dbReference type="EMBL" id="CVRS01000089">
    <property type="protein sequence ID" value="CRL41189.1"/>
    <property type="molecule type" value="Genomic_DNA"/>
</dbReference>
<feature type="domain" description="ATPase" evidence="1">
    <location>
        <begin position="32"/>
        <end position="148"/>
    </location>
</feature>
<dbReference type="RefSeq" id="WP_021924112.1">
    <property type="nucleotide sequence ID" value="NZ_CABJFX010000027.1"/>
</dbReference>
<name>A0A0M6WVF7_9FIRM</name>
<evidence type="ECO:0000313" key="3">
    <source>
        <dbReference type="EMBL" id="CUN23433.1"/>
    </source>
</evidence>
<sequence>MQNPFTLTFGKSPLEPVERPVQTNEIVDAFTAESVNQQMFIITGVRGSGKTVMMTEIARRLREKENWVVIELNPSTDLLQAMLAKLNSNKVCAAIIKSAKIDLSFFGFGVAIEGVPAITDAETAIITILEKMKKSGKRLLVTIDEVTNNDFMKVFAGSFQIFVRQDLPVFLLATGLYENIDELQNEKNLTFLYRAPKIQLKPLNQLAIINKYKNIFGTDRDTAEKMAELTKGYPFAFQVLGYLTWNHSGHYEVVIDEYEQYLSEFVYDKIWSELSQKDRIVARGIAETESGKIKEIREHLGMETNEFNPYRKRLIKKGIVSGETRGYVFFTLPLFERYVIDNS</sequence>
<accession>A0A0M6WVF7</accession>
<dbReference type="GO" id="GO:0005524">
    <property type="term" value="F:ATP binding"/>
    <property type="evidence" value="ECO:0007669"/>
    <property type="project" value="UniProtKB-KW"/>
</dbReference>
<evidence type="ECO:0000313" key="13">
    <source>
        <dbReference type="Proteomes" id="UP000283738"/>
    </source>
</evidence>
<evidence type="ECO:0000313" key="12">
    <source>
        <dbReference type="Proteomes" id="UP000283492"/>
    </source>
</evidence>
<dbReference type="Proteomes" id="UP000095453">
    <property type="component" value="Unassembled WGS sequence"/>
</dbReference>
<evidence type="ECO:0000313" key="8">
    <source>
        <dbReference type="EMBL" id="RHE97060.1"/>
    </source>
</evidence>
<evidence type="ECO:0000313" key="14">
    <source>
        <dbReference type="Proteomes" id="UP000285820"/>
    </source>
</evidence>
<evidence type="ECO:0000313" key="15">
    <source>
        <dbReference type="Proteomes" id="UP000286271"/>
    </source>
</evidence>
<reference evidence="2" key="2">
    <citation type="submission" date="2015-05" db="EMBL/GenBank/DDBJ databases">
        <authorList>
            <person name="Wang D.B."/>
            <person name="Wang M."/>
        </authorList>
    </citation>
    <scope>NUCLEOTIDE SEQUENCE [LARGE SCALE GENOMIC DNA]</scope>
    <source>
        <strain evidence="2">L1-83</strain>
    </source>
</reference>
<dbReference type="Proteomes" id="UP000285820">
    <property type="component" value="Unassembled WGS sequence"/>
</dbReference>
<dbReference type="Proteomes" id="UP000283738">
    <property type="component" value="Unassembled WGS sequence"/>
</dbReference>
<dbReference type="EMBL" id="QRUN01000020">
    <property type="protein sequence ID" value="RGR66645.1"/>
    <property type="molecule type" value="Genomic_DNA"/>
</dbReference>
<dbReference type="OrthoDB" id="1550566at2"/>
<dbReference type="GeneID" id="75162143"/>
<evidence type="ECO:0000313" key="9">
    <source>
        <dbReference type="Proteomes" id="UP000049828"/>
    </source>
</evidence>
<dbReference type="InterPro" id="IPR011579">
    <property type="entry name" value="ATPase_dom"/>
</dbReference>
<evidence type="ECO:0000313" key="11">
    <source>
        <dbReference type="Proteomes" id="UP000266391"/>
    </source>
</evidence>
<dbReference type="Gene3D" id="3.40.50.300">
    <property type="entry name" value="P-loop containing nucleotide triphosphate hydrolases"/>
    <property type="match status" value="1"/>
</dbReference>
<keyword evidence="4" id="KW-0067">ATP-binding</keyword>
<keyword evidence="9" id="KW-1185">Reference proteome</keyword>
<reference evidence="11 12" key="3">
    <citation type="submission" date="2018-08" db="EMBL/GenBank/DDBJ databases">
        <title>A genome reference for cultivated species of the human gut microbiota.</title>
        <authorList>
            <person name="Zou Y."/>
            <person name="Xue W."/>
            <person name="Luo G."/>
        </authorList>
    </citation>
    <scope>NUCLEOTIDE SEQUENCE [LARGE SCALE GENOMIC DNA]</scope>
    <source>
        <strain evidence="5 14">AF24-4</strain>
        <strain evidence="4 13">AF28-15</strain>
        <strain evidence="8 15">AM27-11</strain>
        <strain evidence="7 11">AM32-8LB</strain>
        <strain evidence="6 12">AM42-1AC</strain>
    </source>
</reference>
<evidence type="ECO:0000313" key="2">
    <source>
        <dbReference type="EMBL" id="CRL41189.1"/>
    </source>
</evidence>
<dbReference type="EMBL" id="CYXX01000023">
    <property type="protein sequence ID" value="CUN23433.1"/>
    <property type="molecule type" value="Genomic_DNA"/>
</dbReference>
<evidence type="ECO:0000259" key="1">
    <source>
        <dbReference type="Pfam" id="PF01637"/>
    </source>
</evidence>
<reference evidence="9" key="1">
    <citation type="submission" date="2015-05" db="EMBL/GenBank/DDBJ databases">
        <authorList>
            <consortium name="Pathogen Informatics"/>
        </authorList>
    </citation>
    <scope>NUCLEOTIDE SEQUENCE [LARGE SCALE GENOMIC DNA]</scope>
    <source>
        <strain evidence="3 10">2789STDY5608887</strain>
        <strain evidence="9">L1-83</strain>
    </source>
</reference>
<dbReference type="Pfam" id="PF01637">
    <property type="entry name" value="ATPase_2"/>
    <property type="match status" value="1"/>
</dbReference>
<evidence type="ECO:0000313" key="6">
    <source>
        <dbReference type="EMBL" id="RHA86036.1"/>
    </source>
</evidence>
<evidence type="ECO:0000313" key="5">
    <source>
        <dbReference type="EMBL" id="RGR66645.1"/>
    </source>
</evidence>
<dbReference type="Proteomes" id="UP000286271">
    <property type="component" value="Unassembled WGS sequence"/>
</dbReference>
<dbReference type="EMBL" id="QSIQ01000011">
    <property type="protein sequence ID" value="RHD03564.1"/>
    <property type="molecule type" value="Genomic_DNA"/>
</dbReference>
<gene>
    <name evidence="8" type="ORF">DW707_09690</name>
    <name evidence="7" type="ORF">DW813_08870</name>
    <name evidence="6" type="ORF">DW914_13610</name>
    <name evidence="5" type="ORF">DWY29_12470</name>
    <name evidence="4" type="ORF">DWY96_09480</name>
    <name evidence="3" type="ORF">ERS852444_02660</name>
    <name evidence="2" type="ORF">RIL183_28651</name>
</gene>
<dbReference type="Proteomes" id="UP000049828">
    <property type="component" value="Unassembled WGS sequence"/>
</dbReference>
<organism evidence="2 9">
    <name type="scientific">Roseburia inulinivorans</name>
    <dbReference type="NCBI Taxonomy" id="360807"/>
    <lineage>
        <taxon>Bacteria</taxon>
        <taxon>Bacillati</taxon>
        <taxon>Bacillota</taxon>
        <taxon>Clostridia</taxon>
        <taxon>Lachnospirales</taxon>
        <taxon>Lachnospiraceae</taxon>
        <taxon>Roseburia</taxon>
    </lineage>
</organism>
<dbReference type="EMBL" id="QSFX01000027">
    <property type="protein sequence ID" value="RHA86036.1"/>
    <property type="molecule type" value="Genomic_DNA"/>
</dbReference>
<proteinExistence type="predicted"/>